<dbReference type="Proteomes" id="UP000270468">
    <property type="component" value="Unassembled WGS sequence"/>
</dbReference>
<dbReference type="SUPFAM" id="SSF53474">
    <property type="entry name" value="alpha/beta-Hydrolases"/>
    <property type="match status" value="1"/>
</dbReference>
<evidence type="ECO:0000313" key="2">
    <source>
        <dbReference type="EMBL" id="VDC28848.1"/>
    </source>
</evidence>
<dbReference type="Gene3D" id="3.40.50.1820">
    <property type="entry name" value="alpha/beta hydrolase"/>
    <property type="match status" value="1"/>
</dbReference>
<proteinExistence type="predicted"/>
<gene>
    <name evidence="2" type="ORF">FILTAD_01870</name>
</gene>
<dbReference type="PRINTS" id="PR00412">
    <property type="entry name" value="EPOXHYDRLASE"/>
</dbReference>
<dbReference type="InterPro" id="IPR050266">
    <property type="entry name" value="AB_hydrolase_sf"/>
</dbReference>
<dbReference type="Pfam" id="PF12697">
    <property type="entry name" value="Abhydrolase_6"/>
    <property type="match status" value="1"/>
</dbReference>
<protein>
    <submittedName>
        <fullName evidence="2">Tropinesterase</fullName>
        <ecNumber evidence="2">3.1.1.10</ecNumber>
    </submittedName>
</protein>
<keyword evidence="2" id="KW-0378">Hydrolase</keyword>
<dbReference type="PRINTS" id="PR00111">
    <property type="entry name" value="ABHYDROLASE"/>
</dbReference>
<keyword evidence="3" id="KW-1185">Reference proteome</keyword>
<feature type="domain" description="AB hydrolase-1" evidence="1">
    <location>
        <begin position="33"/>
        <end position="274"/>
    </location>
</feature>
<dbReference type="PANTHER" id="PTHR43798">
    <property type="entry name" value="MONOACYLGLYCEROL LIPASE"/>
    <property type="match status" value="1"/>
</dbReference>
<dbReference type="EMBL" id="UXAV01000042">
    <property type="protein sequence ID" value="VDC28848.1"/>
    <property type="molecule type" value="Genomic_DNA"/>
</dbReference>
<dbReference type="InterPro" id="IPR029058">
    <property type="entry name" value="AB_hydrolase_fold"/>
</dbReference>
<dbReference type="GO" id="GO:0050357">
    <property type="term" value="F:tropinesterase activity"/>
    <property type="evidence" value="ECO:0007669"/>
    <property type="project" value="UniProtKB-EC"/>
</dbReference>
<dbReference type="EC" id="3.1.1.10" evidence="2"/>
<accession>A0A3P5X3Z6</accession>
<name>A0A3P5X3Z6_9BACL</name>
<dbReference type="InterPro" id="IPR000073">
    <property type="entry name" value="AB_hydrolase_1"/>
</dbReference>
<dbReference type="AlphaFoldDB" id="A0A3P5X3Z6"/>
<dbReference type="GO" id="GO:0016020">
    <property type="term" value="C:membrane"/>
    <property type="evidence" value="ECO:0007669"/>
    <property type="project" value="TreeGrafter"/>
</dbReference>
<reference evidence="2 3" key="1">
    <citation type="submission" date="2018-11" db="EMBL/GenBank/DDBJ databases">
        <authorList>
            <person name="Criscuolo A."/>
        </authorList>
    </citation>
    <scope>NUCLEOTIDE SEQUENCE [LARGE SCALE GENOMIC DNA]</scope>
    <source>
        <strain evidence="2">ATB-66</strain>
    </source>
</reference>
<dbReference type="PANTHER" id="PTHR43798:SF33">
    <property type="entry name" value="HYDROLASE, PUTATIVE (AFU_ORTHOLOGUE AFUA_2G14860)-RELATED"/>
    <property type="match status" value="1"/>
</dbReference>
<evidence type="ECO:0000313" key="3">
    <source>
        <dbReference type="Proteomes" id="UP000270468"/>
    </source>
</evidence>
<evidence type="ECO:0000259" key="1">
    <source>
        <dbReference type="Pfam" id="PF12697"/>
    </source>
</evidence>
<organism evidence="2 3">
    <name type="scientific">Filibacter tadaridae</name>
    <dbReference type="NCBI Taxonomy" id="2483811"/>
    <lineage>
        <taxon>Bacteria</taxon>
        <taxon>Bacillati</taxon>
        <taxon>Bacillota</taxon>
        <taxon>Bacilli</taxon>
        <taxon>Bacillales</taxon>
        <taxon>Caryophanaceae</taxon>
        <taxon>Filibacter</taxon>
    </lineage>
</organism>
<sequence length="288" mass="32271">MVLVEPIQQTRHKGDEVMESGYYEWGNRNNPTLVFLHGMGSAGLSFGELAKLTMSNYHIIAFDLPGHGGKAPLPNEEDYLPTSIAENLSKLIESLGLTDVILVGHSWGAHLALYLAGLYPKMVKGLILLDGGYFQQDPVGDSLAKQLENVDVFTEKVRYPSWEAFLESEKVDSPTWSKEIEAGRLAQVTEIDGEIRLAISPFTAKAVIKGIYQDQTAIMFPKVLSPVLLMRSTLPTEVEDDRRTAIEYFVEKIPQAEVQAIPNTSHDIYRDAPEIISWKINEWIKRKL</sequence>
<dbReference type="InterPro" id="IPR000639">
    <property type="entry name" value="Epox_hydrolase-like"/>
</dbReference>